<proteinExistence type="predicted"/>
<accession>A0A1F7VBV8</accession>
<dbReference type="Gene3D" id="3.40.50.1000">
    <property type="entry name" value="HAD superfamily/HAD-like"/>
    <property type="match status" value="1"/>
</dbReference>
<dbReference type="Proteomes" id="UP000178264">
    <property type="component" value="Unassembled WGS sequence"/>
</dbReference>
<dbReference type="InterPro" id="IPR023214">
    <property type="entry name" value="HAD_sf"/>
</dbReference>
<comment type="caution">
    <text evidence="1">The sequence shown here is derived from an EMBL/GenBank/DDBJ whole genome shotgun (WGS) entry which is preliminary data.</text>
</comment>
<dbReference type="PANTHER" id="PTHR43611">
    <property type="entry name" value="ALPHA-D-GLUCOSE 1-PHOSPHATE PHOSPHATASE"/>
    <property type="match status" value="1"/>
</dbReference>
<organism evidence="1 2">
    <name type="scientific">Candidatus Uhrbacteria bacterium RIFCSPLOWO2_02_FULL_49_11</name>
    <dbReference type="NCBI Taxonomy" id="1802409"/>
    <lineage>
        <taxon>Bacteria</taxon>
        <taxon>Candidatus Uhriibacteriota</taxon>
    </lineage>
</organism>
<dbReference type="AlphaFoldDB" id="A0A1F7VBV8"/>
<name>A0A1F7VBV8_9BACT</name>
<dbReference type="Gene3D" id="1.10.150.240">
    <property type="entry name" value="Putative phosphatase, domain 2"/>
    <property type="match status" value="1"/>
</dbReference>
<reference evidence="1 2" key="1">
    <citation type="journal article" date="2016" name="Nat. Commun.">
        <title>Thousands of microbial genomes shed light on interconnected biogeochemical processes in an aquifer system.</title>
        <authorList>
            <person name="Anantharaman K."/>
            <person name="Brown C.T."/>
            <person name="Hug L.A."/>
            <person name="Sharon I."/>
            <person name="Castelle C.J."/>
            <person name="Probst A.J."/>
            <person name="Thomas B.C."/>
            <person name="Singh A."/>
            <person name="Wilkins M.J."/>
            <person name="Karaoz U."/>
            <person name="Brodie E.L."/>
            <person name="Williams K.H."/>
            <person name="Hubbard S.S."/>
            <person name="Banfield J.F."/>
        </authorList>
    </citation>
    <scope>NUCLEOTIDE SEQUENCE [LARGE SCALE GENOMIC DNA]</scope>
</reference>
<sequence>MITTIIFDAGGVLTDIKTWEELGSILSKKYHVDKHKTIQLLRKTWRKARVNKISSKLFWRTISDYLGKETHLLRQEITTHHKMRPHMLQLITALKRHYATGLLSNHIEDWLEETIANHHLEKYFDAIVTSYGARAAKPSKAIYRALLREMRKKPEECAFIDDQKENVTAAKKLGMHGIHYRNFTQFKKELSILGITISPRRASR</sequence>
<evidence type="ECO:0008006" key="3">
    <source>
        <dbReference type="Google" id="ProtNLM"/>
    </source>
</evidence>
<dbReference type="InterPro" id="IPR036412">
    <property type="entry name" value="HAD-like_sf"/>
</dbReference>
<dbReference type="SFLD" id="SFLDG01129">
    <property type="entry name" value="C1.5:_HAD__Beta-PGM__Phosphata"/>
    <property type="match status" value="1"/>
</dbReference>
<dbReference type="Pfam" id="PF00702">
    <property type="entry name" value="Hydrolase"/>
    <property type="match status" value="1"/>
</dbReference>
<dbReference type="CDD" id="cd02603">
    <property type="entry name" value="HAD_sEH-N_like"/>
    <property type="match status" value="1"/>
</dbReference>
<dbReference type="PANTHER" id="PTHR43611:SF3">
    <property type="entry name" value="FLAVIN MONONUCLEOTIDE HYDROLASE 1, CHLOROPLATIC"/>
    <property type="match status" value="1"/>
</dbReference>
<dbReference type="NCBIfam" id="TIGR01509">
    <property type="entry name" value="HAD-SF-IA-v3"/>
    <property type="match status" value="1"/>
</dbReference>
<evidence type="ECO:0000313" key="2">
    <source>
        <dbReference type="Proteomes" id="UP000178264"/>
    </source>
</evidence>
<evidence type="ECO:0000313" key="1">
    <source>
        <dbReference type="EMBL" id="OGL87913.1"/>
    </source>
</evidence>
<dbReference type="PRINTS" id="PR00413">
    <property type="entry name" value="HADHALOGNASE"/>
</dbReference>
<dbReference type="InterPro" id="IPR023198">
    <property type="entry name" value="PGP-like_dom2"/>
</dbReference>
<protein>
    <recommendedName>
        <fullName evidence="3">Haloacid dehalogenase</fullName>
    </recommendedName>
</protein>
<gene>
    <name evidence="1" type="ORF">A3I42_00280</name>
</gene>
<dbReference type="EMBL" id="MGER01000043">
    <property type="protein sequence ID" value="OGL87913.1"/>
    <property type="molecule type" value="Genomic_DNA"/>
</dbReference>
<dbReference type="SUPFAM" id="SSF56784">
    <property type="entry name" value="HAD-like"/>
    <property type="match status" value="1"/>
</dbReference>
<dbReference type="SFLD" id="SFLDS00003">
    <property type="entry name" value="Haloacid_Dehalogenase"/>
    <property type="match status" value="1"/>
</dbReference>
<dbReference type="InterPro" id="IPR006439">
    <property type="entry name" value="HAD-SF_hydro_IA"/>
</dbReference>